<dbReference type="Gene3D" id="3.40.1390.30">
    <property type="entry name" value="NIF3 (NGG1p interacting factor 3)-like"/>
    <property type="match status" value="2"/>
</dbReference>
<protein>
    <recommendedName>
        <fullName evidence="2">GTP cyclohydrolase 1 type 2 homolog</fullName>
    </recommendedName>
</protein>
<reference evidence="5" key="2">
    <citation type="submission" date="2021-04" db="EMBL/GenBank/DDBJ databases">
        <authorList>
            <person name="Gilroy R."/>
        </authorList>
    </citation>
    <scope>NUCLEOTIDE SEQUENCE</scope>
    <source>
        <strain evidence="5">5790</strain>
    </source>
</reference>
<name>A0A9D1PRW2_9FIRM</name>
<dbReference type="InterPro" id="IPR002678">
    <property type="entry name" value="DUF34/NIF3"/>
</dbReference>
<gene>
    <name evidence="5" type="ORF">H9900_04720</name>
</gene>
<dbReference type="GO" id="GO:0046872">
    <property type="term" value="F:metal ion binding"/>
    <property type="evidence" value="ECO:0007669"/>
    <property type="project" value="UniProtKB-KW"/>
</dbReference>
<dbReference type="FunFam" id="3.40.1390.30:FF:000001">
    <property type="entry name" value="GTP cyclohydrolase 1 type 2"/>
    <property type="match status" value="1"/>
</dbReference>
<comment type="similarity">
    <text evidence="1">Belongs to the GTP cyclohydrolase I type 2/NIF3 family.</text>
</comment>
<dbReference type="PANTHER" id="PTHR13799:SF14">
    <property type="entry name" value="GTP CYCLOHYDROLASE 1 TYPE 2 HOMOLOG"/>
    <property type="match status" value="1"/>
</dbReference>
<feature type="binding site" evidence="4">
    <location>
        <position position="235"/>
    </location>
    <ligand>
        <name>a divalent metal cation</name>
        <dbReference type="ChEBI" id="CHEBI:60240"/>
        <label>1</label>
    </ligand>
</feature>
<accession>A0A9D1PRW2</accession>
<dbReference type="InterPro" id="IPR036069">
    <property type="entry name" value="DUF34/NIF3_sf"/>
</dbReference>
<dbReference type="GO" id="GO:0005737">
    <property type="term" value="C:cytoplasm"/>
    <property type="evidence" value="ECO:0007669"/>
    <property type="project" value="TreeGrafter"/>
</dbReference>
<feature type="binding site" evidence="4">
    <location>
        <position position="66"/>
    </location>
    <ligand>
        <name>a divalent metal cation</name>
        <dbReference type="ChEBI" id="CHEBI:60240"/>
        <label>1</label>
    </ligand>
</feature>
<dbReference type="AlphaFoldDB" id="A0A9D1PRW2"/>
<dbReference type="NCBIfam" id="TIGR00486">
    <property type="entry name" value="YbgI_SA1388"/>
    <property type="match status" value="1"/>
</dbReference>
<organism evidence="5 6">
    <name type="scientific">Candidatus Monoglobus merdigallinarum</name>
    <dbReference type="NCBI Taxonomy" id="2838698"/>
    <lineage>
        <taxon>Bacteria</taxon>
        <taxon>Bacillati</taxon>
        <taxon>Bacillota</taxon>
        <taxon>Clostridia</taxon>
        <taxon>Monoglobales</taxon>
        <taxon>Monoglobaceae</taxon>
        <taxon>Monoglobus</taxon>
    </lineage>
</organism>
<dbReference type="EMBL" id="DXIJ01000099">
    <property type="protein sequence ID" value="HIV86097.1"/>
    <property type="molecule type" value="Genomic_DNA"/>
</dbReference>
<comment type="caution">
    <text evidence="5">The sequence shown here is derived from an EMBL/GenBank/DDBJ whole genome shotgun (WGS) entry which is preliminary data.</text>
</comment>
<evidence type="ECO:0000256" key="4">
    <source>
        <dbReference type="PIRSR" id="PIRSR602678-1"/>
    </source>
</evidence>
<dbReference type="Proteomes" id="UP000824162">
    <property type="component" value="Unassembled WGS sequence"/>
</dbReference>
<feature type="binding site" evidence="4">
    <location>
        <position position="104"/>
    </location>
    <ligand>
        <name>a divalent metal cation</name>
        <dbReference type="ChEBI" id="CHEBI:60240"/>
        <label>1</label>
    </ligand>
</feature>
<evidence type="ECO:0000313" key="5">
    <source>
        <dbReference type="EMBL" id="HIV86097.1"/>
    </source>
</evidence>
<evidence type="ECO:0000256" key="1">
    <source>
        <dbReference type="ARBA" id="ARBA00006964"/>
    </source>
</evidence>
<sequence>MPKVREIASYIEELAPQSLAESWDNVGLMVGDFEADVKNVFVTLDATSETVEEAIKHNADMIITHHPLIFTEIRHVTEQDVTGSIIINLIKNNIAVYSAHTNFDIANGGMNDILAEKLGLTNVRSYTEEECTDNSTGRPSENIGRVGVLEQPAEMADFVDYVKNALGCAAISYVGNPSDVVSAAAVCSGSGGDLIYNAYNAGADVYITSEIKHHQASLAIELGLNVIDAGHFETENIICGFMESYLKSRFPELNIHKSSVAPYKHR</sequence>
<reference evidence="5" key="1">
    <citation type="journal article" date="2021" name="PeerJ">
        <title>Extensive microbial diversity within the chicken gut microbiome revealed by metagenomics and culture.</title>
        <authorList>
            <person name="Gilroy R."/>
            <person name="Ravi A."/>
            <person name="Getino M."/>
            <person name="Pursley I."/>
            <person name="Horton D.L."/>
            <person name="Alikhan N.F."/>
            <person name="Baker D."/>
            <person name="Gharbi K."/>
            <person name="Hall N."/>
            <person name="Watson M."/>
            <person name="Adriaenssens E.M."/>
            <person name="Foster-Nyarko E."/>
            <person name="Jarju S."/>
            <person name="Secka A."/>
            <person name="Antonio M."/>
            <person name="Oren A."/>
            <person name="Chaudhuri R.R."/>
            <person name="La Ragione R."/>
            <person name="Hildebrand F."/>
            <person name="Pallen M.J."/>
        </authorList>
    </citation>
    <scope>NUCLEOTIDE SEQUENCE</scope>
    <source>
        <strain evidence="5">5790</strain>
    </source>
</reference>
<evidence type="ECO:0000313" key="6">
    <source>
        <dbReference type="Proteomes" id="UP000824162"/>
    </source>
</evidence>
<dbReference type="Pfam" id="PF01784">
    <property type="entry name" value="DUF34_NIF3"/>
    <property type="match status" value="1"/>
</dbReference>
<feature type="binding site" evidence="4">
    <location>
        <position position="231"/>
    </location>
    <ligand>
        <name>a divalent metal cation</name>
        <dbReference type="ChEBI" id="CHEBI:60240"/>
        <label>1</label>
    </ligand>
</feature>
<dbReference type="SUPFAM" id="SSF102705">
    <property type="entry name" value="NIF3 (NGG1p interacting factor 3)-like"/>
    <property type="match status" value="1"/>
</dbReference>
<keyword evidence="3 4" id="KW-0479">Metal-binding</keyword>
<feature type="binding site" evidence="4">
    <location>
        <position position="65"/>
    </location>
    <ligand>
        <name>a divalent metal cation</name>
        <dbReference type="ChEBI" id="CHEBI:60240"/>
        <label>1</label>
    </ligand>
</feature>
<dbReference type="PANTHER" id="PTHR13799">
    <property type="entry name" value="NGG1 INTERACTING FACTOR 3"/>
    <property type="match status" value="1"/>
</dbReference>
<evidence type="ECO:0000256" key="3">
    <source>
        <dbReference type="ARBA" id="ARBA00022723"/>
    </source>
</evidence>
<evidence type="ECO:0000256" key="2">
    <source>
        <dbReference type="ARBA" id="ARBA00022112"/>
    </source>
</evidence>
<proteinExistence type="inferred from homology"/>